<protein>
    <recommendedName>
        <fullName evidence="4">Class IIb bacteriocin, lactobin A/cerein 7B family</fullName>
    </recommendedName>
</protein>
<organism evidence="2 3">
    <name type="scientific">Sphingomonas leidyi</name>
    <dbReference type="NCBI Taxonomy" id="68569"/>
    <lineage>
        <taxon>Bacteria</taxon>
        <taxon>Pseudomonadati</taxon>
        <taxon>Pseudomonadota</taxon>
        <taxon>Alphaproteobacteria</taxon>
        <taxon>Sphingomonadales</taxon>
        <taxon>Sphingomonadaceae</taxon>
        <taxon>Sphingomonas</taxon>
    </lineage>
</organism>
<keyword evidence="1" id="KW-0812">Transmembrane</keyword>
<dbReference type="Proteomes" id="UP000564677">
    <property type="component" value="Unassembled WGS sequence"/>
</dbReference>
<reference evidence="2 3" key="1">
    <citation type="submission" date="2020-03" db="EMBL/GenBank/DDBJ databases">
        <title>Genomic Encyclopedia of Type Strains, Phase IV (KMG-IV): sequencing the most valuable type-strain genomes for metagenomic binning, comparative biology and taxonomic classification.</title>
        <authorList>
            <person name="Goeker M."/>
        </authorList>
    </citation>
    <scope>NUCLEOTIDE SEQUENCE [LARGE SCALE GENOMIC DNA]</scope>
    <source>
        <strain evidence="2 3">DSM 4733</strain>
    </source>
</reference>
<name>A0A7X5V1R4_9SPHN</name>
<dbReference type="AlphaFoldDB" id="A0A7X5V1R4"/>
<evidence type="ECO:0000256" key="1">
    <source>
        <dbReference type="SAM" id="Phobius"/>
    </source>
</evidence>
<evidence type="ECO:0008006" key="4">
    <source>
        <dbReference type="Google" id="ProtNLM"/>
    </source>
</evidence>
<evidence type="ECO:0000313" key="2">
    <source>
        <dbReference type="EMBL" id="NIJ66319.1"/>
    </source>
</evidence>
<proteinExistence type="predicted"/>
<dbReference type="EMBL" id="JAASQV010000003">
    <property type="protein sequence ID" value="NIJ66319.1"/>
    <property type="molecule type" value="Genomic_DNA"/>
</dbReference>
<comment type="caution">
    <text evidence="2">The sequence shown here is derived from an EMBL/GenBank/DDBJ whole genome shotgun (WGS) entry which is preliminary data.</text>
</comment>
<gene>
    <name evidence="2" type="ORF">FHR20_003292</name>
</gene>
<sequence length="64" mass="6463">MGNIVSSAGSIQDLNLDEVDQVSGGPLPLLAIAYAGIAIDAAVLVIGSAWVAGVHTGYNVNKKQ</sequence>
<keyword evidence="1" id="KW-1133">Transmembrane helix</keyword>
<dbReference type="RefSeq" id="WP_167300675.1">
    <property type="nucleotide sequence ID" value="NZ_CP170557.1"/>
</dbReference>
<keyword evidence="3" id="KW-1185">Reference proteome</keyword>
<evidence type="ECO:0000313" key="3">
    <source>
        <dbReference type="Proteomes" id="UP000564677"/>
    </source>
</evidence>
<feature type="transmembrane region" description="Helical" evidence="1">
    <location>
        <begin position="31"/>
        <end position="54"/>
    </location>
</feature>
<accession>A0A7X5V1R4</accession>
<keyword evidence="1" id="KW-0472">Membrane</keyword>